<gene>
    <name evidence="2" type="ORF">SAMN04487907_10321</name>
</gene>
<evidence type="ECO:0000313" key="3">
    <source>
        <dbReference type="Proteomes" id="UP000199438"/>
    </source>
</evidence>
<dbReference type="STRING" id="1334022.SAMN04487907_10321"/>
<proteinExistence type="predicted"/>
<accession>A0A1I1HEC8</accession>
<dbReference type="Proteomes" id="UP000199438">
    <property type="component" value="Unassembled WGS sequence"/>
</dbReference>
<evidence type="ECO:0000313" key="2">
    <source>
        <dbReference type="EMBL" id="SFC22509.1"/>
    </source>
</evidence>
<dbReference type="EMBL" id="FOKV01000003">
    <property type="protein sequence ID" value="SFC22509.1"/>
    <property type="molecule type" value="Genomic_DNA"/>
</dbReference>
<dbReference type="RefSeq" id="WP_092541601.1">
    <property type="nucleotide sequence ID" value="NZ_FOKV01000003.1"/>
</dbReference>
<organism evidence="2 3">
    <name type="scientific">Zunongwangia mangrovi</name>
    <dbReference type="NCBI Taxonomy" id="1334022"/>
    <lineage>
        <taxon>Bacteria</taxon>
        <taxon>Pseudomonadati</taxon>
        <taxon>Bacteroidota</taxon>
        <taxon>Flavobacteriia</taxon>
        <taxon>Flavobacteriales</taxon>
        <taxon>Flavobacteriaceae</taxon>
        <taxon>Zunongwangia</taxon>
    </lineage>
</organism>
<dbReference type="NCBIfam" id="TIGR03519">
    <property type="entry name" value="T9SS_PorP_fam"/>
    <property type="match status" value="1"/>
</dbReference>
<protein>
    <submittedName>
        <fullName evidence="2">Type IX secretion system membrane protein, PorP/SprF family</fullName>
    </submittedName>
</protein>
<dbReference type="OrthoDB" id="1114455at2"/>
<dbReference type="InterPro" id="IPR019861">
    <property type="entry name" value="PorP/SprF_Bacteroidetes"/>
</dbReference>
<feature type="signal peptide" evidence="1">
    <location>
        <begin position="1"/>
        <end position="27"/>
    </location>
</feature>
<keyword evidence="3" id="KW-1185">Reference proteome</keyword>
<keyword evidence="1" id="KW-0732">Signal</keyword>
<reference evidence="3" key="1">
    <citation type="submission" date="2016-10" db="EMBL/GenBank/DDBJ databases">
        <authorList>
            <person name="Varghese N."/>
            <person name="Submissions S."/>
        </authorList>
    </citation>
    <scope>NUCLEOTIDE SEQUENCE [LARGE SCALE GENOMIC DNA]</scope>
    <source>
        <strain evidence="3">DSM 24499</strain>
    </source>
</reference>
<sequence>MNTAYIYRNLKACLVLLILIITKVANAQQDPHYTQYMCNTMSINPAYAGSTGSLQALLLYRSQWVGVDGAPETQNFSVHSPLRNEKMGLGLNIVNDELGPSSEVFADVNFSYTIQTGYYTKLALGVKGGARLLNVDWSKGRFYDPEDVLLNTNIDSRIMPSVGAGAYWYSDRWYIGASVPNFLRSDYYDDIEESVLSDRLHYFIMGGYVFDINRNLKLKPAFLVKAVSGAPVSVDVSANVLLQEFLNLGVAYRWEDSVSFLAGFQISRSLFVGYSFDYTTTDFNKYNDGTHEILLRFDLLKGNNKIKSPRFF</sequence>
<feature type="chain" id="PRO_5011715688" evidence="1">
    <location>
        <begin position="28"/>
        <end position="312"/>
    </location>
</feature>
<dbReference type="AlphaFoldDB" id="A0A1I1HEC8"/>
<evidence type="ECO:0000256" key="1">
    <source>
        <dbReference type="SAM" id="SignalP"/>
    </source>
</evidence>
<dbReference type="Pfam" id="PF11751">
    <property type="entry name" value="PorP_SprF"/>
    <property type="match status" value="1"/>
</dbReference>
<name>A0A1I1HEC8_9FLAO</name>